<proteinExistence type="inferred from homology"/>
<dbReference type="GO" id="GO:0000917">
    <property type="term" value="P:division septum assembly"/>
    <property type="evidence" value="ECO:0007669"/>
    <property type="project" value="UniProtKB-KW"/>
</dbReference>
<dbReference type="AlphaFoldDB" id="A0A1H2ISQ1"/>
<dbReference type="PANTHER" id="PTHR34108">
    <property type="entry name" value="SEPTUM SITE-DETERMINING PROTEIN MINC"/>
    <property type="match status" value="1"/>
</dbReference>
<dbReference type="InterPro" id="IPR036145">
    <property type="entry name" value="MinC_C_sf"/>
</dbReference>
<dbReference type="RefSeq" id="WP_092235992.1">
    <property type="nucleotide sequence ID" value="NZ_FNLL01000009.1"/>
</dbReference>
<reference evidence="9" key="1">
    <citation type="submission" date="2016-10" db="EMBL/GenBank/DDBJ databases">
        <authorList>
            <person name="Varghese N."/>
            <person name="Submissions S."/>
        </authorList>
    </citation>
    <scope>NUCLEOTIDE SEQUENCE [LARGE SCALE GENOMIC DNA]</scope>
    <source>
        <strain evidence="9">DSM 3384</strain>
    </source>
</reference>
<dbReference type="InterPro" id="IPR016098">
    <property type="entry name" value="CAP/MinC_C"/>
</dbReference>
<dbReference type="PANTHER" id="PTHR34108:SF1">
    <property type="entry name" value="SEPTUM SITE-DETERMINING PROTEIN MINC"/>
    <property type="match status" value="1"/>
</dbReference>
<protein>
    <recommendedName>
        <fullName evidence="6">Probable septum site-determining protein MinC</fullName>
    </recommendedName>
</protein>
<dbReference type="GO" id="GO:0000902">
    <property type="term" value="P:cell morphogenesis"/>
    <property type="evidence" value="ECO:0007669"/>
    <property type="project" value="InterPro"/>
</dbReference>
<keyword evidence="9" id="KW-1185">Reference proteome</keyword>
<comment type="function">
    <text evidence="5 6">Cell division inhibitor that blocks the formation of polar Z ring septums. Rapidly oscillates between the poles of the cell to destabilize FtsZ filaments that have formed before they mature into polar Z rings. Prevents FtsZ polymerization.</text>
</comment>
<keyword evidence="3 6" id="KW-0717">Septation</keyword>
<dbReference type="SUPFAM" id="SSF63848">
    <property type="entry name" value="Cell-division inhibitor MinC, C-terminal domain"/>
    <property type="match status" value="1"/>
</dbReference>
<keyword evidence="2 6" id="KW-0132">Cell division</keyword>
<evidence type="ECO:0000256" key="5">
    <source>
        <dbReference type="ARBA" id="ARBA00025606"/>
    </source>
</evidence>
<dbReference type="Pfam" id="PF03775">
    <property type="entry name" value="MinC_C"/>
    <property type="match status" value="1"/>
</dbReference>
<sequence>MINFDNSAPVRLKGVGDGFWITLDPSQPENVLKSEIDKLFKNLRHLIINSSVIIDIKDARGHDDLIENIKSYLINTFEVARVSKPSEKRSIPTERIRQRDLSKGWNHHKSDVLMLRGRVRSGQKVESKKHIVIAGDVNPGSEIIAGGDVIVLGRLAGKVQAGCPNDETAIIFALDFNPNQIEIAGFFAPGINKKDSAKPEYACVEDRCIVVKDYMEANPFRKLPWPEAI</sequence>
<dbReference type="InterPro" id="IPR005526">
    <property type="entry name" value="Septum_form_inhib_MinC_C"/>
</dbReference>
<keyword evidence="4 6" id="KW-0131">Cell cycle</keyword>
<dbReference type="Proteomes" id="UP000199608">
    <property type="component" value="Unassembled WGS sequence"/>
</dbReference>
<dbReference type="EMBL" id="FNLL01000009">
    <property type="protein sequence ID" value="SDU47169.1"/>
    <property type="molecule type" value="Genomic_DNA"/>
</dbReference>
<accession>A0A1H2ISQ1</accession>
<evidence type="ECO:0000256" key="6">
    <source>
        <dbReference type="HAMAP-Rule" id="MF_00267"/>
    </source>
</evidence>
<dbReference type="InterPro" id="IPR013033">
    <property type="entry name" value="MinC"/>
</dbReference>
<evidence type="ECO:0000259" key="7">
    <source>
        <dbReference type="Pfam" id="PF03775"/>
    </source>
</evidence>
<name>A0A1H2ISQ1_9BACT</name>
<dbReference type="Gene3D" id="2.160.20.70">
    <property type="match status" value="1"/>
</dbReference>
<evidence type="ECO:0000256" key="2">
    <source>
        <dbReference type="ARBA" id="ARBA00022618"/>
    </source>
</evidence>
<feature type="domain" description="Septum formation inhibitor MinC C-terminal" evidence="7">
    <location>
        <begin position="115"/>
        <end position="211"/>
    </location>
</feature>
<comment type="similarity">
    <text evidence="1 6">Belongs to the MinC family.</text>
</comment>
<gene>
    <name evidence="6" type="primary">minC</name>
    <name evidence="8" type="ORF">SAMN04487931_109146</name>
</gene>
<evidence type="ECO:0000256" key="3">
    <source>
        <dbReference type="ARBA" id="ARBA00023210"/>
    </source>
</evidence>
<organism evidence="8 9">
    <name type="scientific">Desulfobacula phenolica</name>
    <dbReference type="NCBI Taxonomy" id="90732"/>
    <lineage>
        <taxon>Bacteria</taxon>
        <taxon>Pseudomonadati</taxon>
        <taxon>Thermodesulfobacteriota</taxon>
        <taxon>Desulfobacteria</taxon>
        <taxon>Desulfobacterales</taxon>
        <taxon>Desulfobacteraceae</taxon>
        <taxon>Desulfobacula</taxon>
    </lineage>
</organism>
<dbReference type="GO" id="GO:1901891">
    <property type="term" value="P:regulation of cell septum assembly"/>
    <property type="evidence" value="ECO:0007669"/>
    <property type="project" value="InterPro"/>
</dbReference>
<evidence type="ECO:0000313" key="8">
    <source>
        <dbReference type="EMBL" id="SDU47169.1"/>
    </source>
</evidence>
<evidence type="ECO:0000256" key="1">
    <source>
        <dbReference type="ARBA" id="ARBA00006291"/>
    </source>
</evidence>
<dbReference type="HAMAP" id="MF_00267">
    <property type="entry name" value="MinC"/>
    <property type="match status" value="1"/>
</dbReference>
<evidence type="ECO:0000313" key="9">
    <source>
        <dbReference type="Proteomes" id="UP000199608"/>
    </source>
</evidence>
<evidence type="ECO:0000256" key="4">
    <source>
        <dbReference type="ARBA" id="ARBA00023306"/>
    </source>
</evidence>
<comment type="subunit">
    <text evidence="6">Interacts with MinD and FtsZ.</text>
</comment>